<dbReference type="GO" id="GO:0003779">
    <property type="term" value="F:actin binding"/>
    <property type="evidence" value="ECO:0007669"/>
    <property type="project" value="InterPro"/>
</dbReference>
<reference evidence="4" key="1">
    <citation type="submission" date="2018-06" db="EMBL/GenBank/DDBJ databases">
        <authorList>
            <person name="Guldener U."/>
        </authorList>
    </citation>
    <scope>NUCLEOTIDE SEQUENCE [LARGE SCALE GENOMIC DNA]</scope>
    <source>
        <strain evidence="4">UTAD17</strain>
    </source>
</reference>
<feature type="region of interest" description="Disordered" evidence="1">
    <location>
        <begin position="1"/>
        <end position="25"/>
    </location>
</feature>
<feature type="compositionally biased region" description="Low complexity" evidence="1">
    <location>
        <begin position="62"/>
        <end position="74"/>
    </location>
</feature>
<dbReference type="InterPro" id="IPR003124">
    <property type="entry name" value="WH2_dom"/>
</dbReference>
<evidence type="ECO:0000313" key="4">
    <source>
        <dbReference type="Proteomes" id="UP000262825"/>
    </source>
</evidence>
<proteinExistence type="predicted"/>
<keyword evidence="4" id="KW-1185">Reference proteome</keyword>
<feature type="compositionally biased region" description="Low complexity" evidence="1">
    <location>
        <begin position="122"/>
        <end position="132"/>
    </location>
</feature>
<feature type="compositionally biased region" description="Pro residues" evidence="1">
    <location>
        <begin position="1"/>
        <end position="14"/>
    </location>
</feature>
<evidence type="ECO:0000313" key="3">
    <source>
        <dbReference type="EMBL" id="SSD62056.1"/>
    </source>
</evidence>
<dbReference type="EMBL" id="UFAJ01001096">
    <property type="protein sequence ID" value="SSD62056.1"/>
    <property type="molecule type" value="Genomic_DNA"/>
</dbReference>
<feature type="region of interest" description="Disordered" evidence="1">
    <location>
        <begin position="39"/>
        <end position="146"/>
    </location>
</feature>
<gene>
    <name evidence="3" type="ORF">SCODWIG_03818</name>
</gene>
<sequence>MAGPPPPPPPPPPVLGGGAAPKPAASVMQGRNALLSDIRKGKSLKKSPMNDRSAPQVGGGVVNNNKGSSNVGSAPPLPGGAPPLPGGAPPIPGGAPPIPEGGLAELAGILSNGMHPKLHHISSPSSNDSSSNVGTAPSIPSLHHVGNKSTEVNVSNINIHSSPSFTAPKIPTGAPPIPSMGAPPSVGSIRYTTNSSICTCCS</sequence>
<dbReference type="AlphaFoldDB" id="A0A376BBR1"/>
<organism evidence="3 4">
    <name type="scientific">Saccharomycodes ludwigii</name>
    <dbReference type="NCBI Taxonomy" id="36035"/>
    <lineage>
        <taxon>Eukaryota</taxon>
        <taxon>Fungi</taxon>
        <taxon>Dikarya</taxon>
        <taxon>Ascomycota</taxon>
        <taxon>Saccharomycotina</taxon>
        <taxon>Saccharomycetes</taxon>
        <taxon>Saccharomycodales</taxon>
        <taxon>Saccharomycodaceae</taxon>
        <taxon>Saccharomycodes</taxon>
    </lineage>
</organism>
<evidence type="ECO:0000259" key="2">
    <source>
        <dbReference type="PROSITE" id="PS51082"/>
    </source>
</evidence>
<dbReference type="PROSITE" id="PS51082">
    <property type="entry name" value="WH2"/>
    <property type="match status" value="1"/>
</dbReference>
<name>A0A376BBR1_9ASCO</name>
<protein>
    <recommendedName>
        <fullName evidence="2">WH2 domain-containing protein</fullName>
    </recommendedName>
</protein>
<dbReference type="VEuPathDB" id="FungiDB:SCODWIG_03818"/>
<accession>A0A376BBR1</accession>
<dbReference type="Proteomes" id="UP000262825">
    <property type="component" value="Unassembled WGS sequence"/>
</dbReference>
<feature type="domain" description="WH2" evidence="2">
    <location>
        <begin position="30"/>
        <end position="47"/>
    </location>
</feature>
<feature type="compositionally biased region" description="Pro residues" evidence="1">
    <location>
        <begin position="75"/>
        <end position="99"/>
    </location>
</feature>
<evidence type="ECO:0000256" key="1">
    <source>
        <dbReference type="SAM" id="MobiDB-lite"/>
    </source>
</evidence>
<dbReference type="Pfam" id="PF02205">
    <property type="entry name" value="WH2"/>
    <property type="match status" value="1"/>
</dbReference>